<dbReference type="InterPro" id="IPR003593">
    <property type="entry name" value="AAA+_ATPase"/>
</dbReference>
<evidence type="ECO:0000256" key="2">
    <source>
        <dbReference type="ARBA" id="ARBA00022448"/>
    </source>
</evidence>
<proteinExistence type="inferred from homology"/>
<dbReference type="Gene3D" id="3.40.50.300">
    <property type="entry name" value="P-loop containing nucleotide triphosphate hydrolases"/>
    <property type="match status" value="1"/>
</dbReference>
<comment type="caution">
    <text evidence="6">The sequence shown here is derived from an EMBL/GenBank/DDBJ whole genome shotgun (WGS) entry which is preliminary data.</text>
</comment>
<dbReference type="PROSITE" id="PS50893">
    <property type="entry name" value="ABC_TRANSPORTER_2"/>
    <property type="match status" value="1"/>
</dbReference>
<evidence type="ECO:0000256" key="4">
    <source>
        <dbReference type="ARBA" id="ARBA00022840"/>
    </source>
</evidence>
<evidence type="ECO:0000256" key="3">
    <source>
        <dbReference type="ARBA" id="ARBA00022741"/>
    </source>
</evidence>
<evidence type="ECO:0000259" key="5">
    <source>
        <dbReference type="PROSITE" id="PS50893"/>
    </source>
</evidence>
<evidence type="ECO:0000313" key="6">
    <source>
        <dbReference type="EMBL" id="OAT77538.1"/>
    </source>
</evidence>
<keyword evidence="4" id="KW-0067">ATP-binding</keyword>
<dbReference type="RefSeq" id="WP_064596744.1">
    <property type="nucleotide sequence ID" value="NZ_CP134782.1"/>
</dbReference>
<dbReference type="OrthoDB" id="9806726at2"/>
<dbReference type="SMART" id="SM00382">
    <property type="entry name" value="AAA"/>
    <property type="match status" value="1"/>
</dbReference>
<reference evidence="7" key="1">
    <citation type="submission" date="2016-05" db="EMBL/GenBank/DDBJ databases">
        <authorList>
            <person name="Behera P."/>
            <person name="Vaishampayan P."/>
            <person name="Singh N."/>
            <person name="Raina V."/>
            <person name="Suar M."/>
            <person name="Pattnaik A."/>
            <person name="Rastogi G."/>
        </authorList>
    </citation>
    <scope>NUCLEOTIDE SEQUENCE [LARGE SCALE GENOMIC DNA]</scope>
    <source>
        <strain evidence="7">MP23</strain>
    </source>
</reference>
<comment type="similarity">
    <text evidence="1">Belongs to the ABC transporter superfamily.</text>
</comment>
<dbReference type="InterPro" id="IPR003439">
    <property type="entry name" value="ABC_transporter-like_ATP-bd"/>
</dbReference>
<evidence type="ECO:0000313" key="7">
    <source>
        <dbReference type="Proteomes" id="UP000078225"/>
    </source>
</evidence>
<sequence length="217" mass="24443">MIHLENLATGYRRQRISPPFNGTFHTGSLTAIVGANGTGKSTLLKTLAGILPPVSGQVSFPEGRPRIAWLPQQAELDHQFPMTVFDVVSMGCWPALRFWQRFSRQHMAQVWQAIEQVGLVDMAKNTINTLSGGQFQRMLFARLLLQQAPLVLLDEPFTGIDQKTAELLVSVMQQMHHNGQTLIVVLHDSSLVRRCFPDTLRLENQHYQWGNTLEVMA</sequence>
<dbReference type="Proteomes" id="UP000078225">
    <property type="component" value="Unassembled WGS sequence"/>
</dbReference>
<dbReference type="InterPro" id="IPR050153">
    <property type="entry name" value="Metal_Ion_Import_ABC"/>
</dbReference>
<dbReference type="AlphaFoldDB" id="A0A1B7L5G4"/>
<dbReference type="PROSITE" id="PS00211">
    <property type="entry name" value="ABC_TRANSPORTER_1"/>
    <property type="match status" value="1"/>
</dbReference>
<keyword evidence="3" id="KW-0547">Nucleotide-binding</keyword>
<dbReference type="InterPro" id="IPR027417">
    <property type="entry name" value="P-loop_NTPase"/>
</dbReference>
<organism evidence="6 7">
    <name type="scientific">Mangrovibacter phragmitis</name>
    <dbReference type="NCBI Taxonomy" id="1691903"/>
    <lineage>
        <taxon>Bacteria</taxon>
        <taxon>Pseudomonadati</taxon>
        <taxon>Pseudomonadota</taxon>
        <taxon>Gammaproteobacteria</taxon>
        <taxon>Enterobacterales</taxon>
        <taxon>Enterobacteriaceae</taxon>
        <taxon>Mangrovibacter</taxon>
    </lineage>
</organism>
<dbReference type="PANTHER" id="PTHR42734:SF5">
    <property type="entry name" value="IRON TRANSPORT SYSTEM ATP-BINDING PROTEIN HI_0361-RELATED"/>
    <property type="match status" value="1"/>
</dbReference>
<name>A0A1B7L5G4_9ENTR</name>
<dbReference type="InterPro" id="IPR017871">
    <property type="entry name" value="ABC_transporter-like_CS"/>
</dbReference>
<keyword evidence="2" id="KW-0813">Transport</keyword>
<dbReference type="PANTHER" id="PTHR42734">
    <property type="entry name" value="METAL TRANSPORT SYSTEM ATP-BINDING PROTEIN TM_0124-RELATED"/>
    <property type="match status" value="1"/>
</dbReference>
<gene>
    <name evidence="6" type="ORF">A9B99_21050</name>
</gene>
<accession>A0A1B7L5G4</accession>
<dbReference type="GO" id="GO:0005524">
    <property type="term" value="F:ATP binding"/>
    <property type="evidence" value="ECO:0007669"/>
    <property type="project" value="UniProtKB-KW"/>
</dbReference>
<protein>
    <recommendedName>
        <fullName evidence="5">ABC transporter domain-containing protein</fullName>
    </recommendedName>
</protein>
<dbReference type="EMBL" id="LYRP01000007">
    <property type="protein sequence ID" value="OAT77538.1"/>
    <property type="molecule type" value="Genomic_DNA"/>
</dbReference>
<dbReference type="STRING" id="1691903.A9B99_21050"/>
<feature type="domain" description="ABC transporter" evidence="5">
    <location>
        <begin position="2"/>
        <end position="217"/>
    </location>
</feature>
<dbReference type="CDD" id="cd03235">
    <property type="entry name" value="ABC_Metallic_Cations"/>
    <property type="match status" value="1"/>
</dbReference>
<dbReference type="GO" id="GO:0016887">
    <property type="term" value="F:ATP hydrolysis activity"/>
    <property type="evidence" value="ECO:0007669"/>
    <property type="project" value="InterPro"/>
</dbReference>
<keyword evidence="7" id="KW-1185">Reference proteome</keyword>
<evidence type="ECO:0000256" key="1">
    <source>
        <dbReference type="ARBA" id="ARBA00005417"/>
    </source>
</evidence>
<dbReference type="SUPFAM" id="SSF52540">
    <property type="entry name" value="P-loop containing nucleoside triphosphate hydrolases"/>
    <property type="match status" value="1"/>
</dbReference>
<dbReference type="Pfam" id="PF00005">
    <property type="entry name" value="ABC_tran"/>
    <property type="match status" value="1"/>
</dbReference>